<dbReference type="GO" id="GO:0140359">
    <property type="term" value="F:ABC-type transporter activity"/>
    <property type="evidence" value="ECO:0007669"/>
    <property type="project" value="InterPro"/>
</dbReference>
<feature type="domain" description="ABC transmembrane type-1" evidence="11">
    <location>
        <begin position="119"/>
        <end position="357"/>
    </location>
</feature>
<dbReference type="PROSITE" id="PS50893">
    <property type="entry name" value="ABC_TRANSPORTER_2"/>
    <property type="match status" value="1"/>
</dbReference>
<sequence>MFERFRPYFALLKRVKGRFAASMIAGVIYAAASGFGMPFLLSTVFPVIFGQAQSVLDAREALVEAKGEEEATRIIEKAFPGKLKTAEKQQEIAVRFEDFAGKENAGTWLLIAACAVMPIAFLIRGAAGFLNVYWTTQCGLEVLKDIQQKVFDKLQRLPLGFFSGKKTGDLISRVMGDTQMMNMVVTTVANDIIKQPLTLVSALGFLAYSSWQSKESFFLLLCLISIPICVLPIRLVGKKLMLRAAVMQKTQGDNTAVLSETLGAAREIRAFNLEDLMAGRFLSGLARWTKLHLKVIKYRFLAPPAIEFVSAIVVSAALFYGARQHLTLEAFIPLVAALYMCYDPMKKLGEVHNRLKQGGVSLDRLEEILNAPESTPDPVAPAKIENVNGAITFHGVSFSYGDSPALKDINVEIPAGQIVALVGPSGAGKTTFASLVPRFYDPLAGSIRLDGTDLREVRKKDLRDHITLVPQEAVLFSDTIEANIRLGREGASKEQVLESARQANAHDFIVQQPHGYETQVGERGAQLSGGQKQRISIARAFLRNAPVLILDEATSALDSESEARIQQELAALARGRTTLIIAHRFSTIRIADRILVFEGGRIVGDGTFAELEKSHDLFRLLLEQQRH</sequence>
<dbReference type="SUPFAM" id="SSF90123">
    <property type="entry name" value="ABC transporter transmembrane region"/>
    <property type="match status" value="1"/>
</dbReference>
<dbReference type="InterPro" id="IPR003593">
    <property type="entry name" value="AAA+_ATPase"/>
</dbReference>
<dbReference type="FunFam" id="3.40.50.300:FF:000221">
    <property type="entry name" value="Multidrug ABC transporter ATP-binding protein"/>
    <property type="match status" value="1"/>
</dbReference>
<evidence type="ECO:0000259" key="10">
    <source>
        <dbReference type="PROSITE" id="PS50893"/>
    </source>
</evidence>
<dbReference type="Pfam" id="PF00005">
    <property type="entry name" value="ABC_tran"/>
    <property type="match status" value="1"/>
</dbReference>
<gene>
    <name evidence="12" type="ORF">KBB96_14955</name>
</gene>
<evidence type="ECO:0000256" key="1">
    <source>
        <dbReference type="ARBA" id="ARBA00004651"/>
    </source>
</evidence>
<keyword evidence="7 9" id="KW-1133">Transmembrane helix</keyword>
<protein>
    <submittedName>
        <fullName evidence="12">ABC transporter ATP-binding protein</fullName>
    </submittedName>
</protein>
<evidence type="ECO:0000256" key="7">
    <source>
        <dbReference type="ARBA" id="ARBA00022989"/>
    </source>
</evidence>
<reference evidence="12" key="1">
    <citation type="submission" date="2021-04" db="EMBL/GenBank/DDBJ databases">
        <title>Luteolibacter sp. 32A isolated from the skin of an Anderson's salamander (Ambystoma andersonii).</title>
        <authorList>
            <person name="Spergser J."/>
            <person name="Busse H.-J."/>
        </authorList>
    </citation>
    <scope>NUCLEOTIDE SEQUENCE</scope>
    <source>
        <strain evidence="12">32A</strain>
    </source>
</reference>
<evidence type="ECO:0000256" key="9">
    <source>
        <dbReference type="SAM" id="Phobius"/>
    </source>
</evidence>
<evidence type="ECO:0000256" key="6">
    <source>
        <dbReference type="ARBA" id="ARBA00022840"/>
    </source>
</evidence>
<dbReference type="PANTHER" id="PTHR24221:SF654">
    <property type="entry name" value="ATP-BINDING CASSETTE SUB-FAMILY B MEMBER 6"/>
    <property type="match status" value="1"/>
</dbReference>
<dbReference type="InterPro" id="IPR027417">
    <property type="entry name" value="P-loop_NTPase"/>
</dbReference>
<keyword evidence="5" id="KW-0547">Nucleotide-binding</keyword>
<dbReference type="KEGG" id="lamb:KBB96_14955"/>
<keyword evidence="3" id="KW-1003">Cell membrane</keyword>
<evidence type="ECO:0000256" key="3">
    <source>
        <dbReference type="ARBA" id="ARBA00022475"/>
    </source>
</evidence>
<dbReference type="SUPFAM" id="SSF52540">
    <property type="entry name" value="P-loop containing nucleoside triphosphate hydrolases"/>
    <property type="match status" value="1"/>
</dbReference>
<dbReference type="GO" id="GO:0016887">
    <property type="term" value="F:ATP hydrolysis activity"/>
    <property type="evidence" value="ECO:0007669"/>
    <property type="project" value="InterPro"/>
</dbReference>
<keyword evidence="4 9" id="KW-0812">Transmembrane</keyword>
<evidence type="ECO:0000256" key="4">
    <source>
        <dbReference type="ARBA" id="ARBA00022692"/>
    </source>
</evidence>
<dbReference type="Gene3D" id="3.40.50.300">
    <property type="entry name" value="P-loop containing nucleotide triphosphate hydrolases"/>
    <property type="match status" value="1"/>
</dbReference>
<evidence type="ECO:0000256" key="8">
    <source>
        <dbReference type="ARBA" id="ARBA00023136"/>
    </source>
</evidence>
<evidence type="ECO:0000256" key="5">
    <source>
        <dbReference type="ARBA" id="ARBA00022741"/>
    </source>
</evidence>
<keyword evidence="8 9" id="KW-0472">Membrane</keyword>
<feature type="transmembrane region" description="Helical" evidence="9">
    <location>
        <begin position="105"/>
        <end position="123"/>
    </location>
</feature>
<dbReference type="Pfam" id="PF00664">
    <property type="entry name" value="ABC_membrane"/>
    <property type="match status" value="1"/>
</dbReference>
<dbReference type="InterPro" id="IPR003439">
    <property type="entry name" value="ABC_transporter-like_ATP-bd"/>
</dbReference>
<comment type="subcellular location">
    <subcellularLocation>
        <location evidence="1">Cell membrane</location>
        <topology evidence="1">Multi-pass membrane protein</topology>
    </subcellularLocation>
</comment>
<dbReference type="EMBL" id="CP073100">
    <property type="protein sequence ID" value="QUE50163.1"/>
    <property type="molecule type" value="Genomic_DNA"/>
</dbReference>
<dbReference type="PROSITE" id="PS00211">
    <property type="entry name" value="ABC_TRANSPORTER_1"/>
    <property type="match status" value="1"/>
</dbReference>
<dbReference type="InterPro" id="IPR039421">
    <property type="entry name" value="Type_1_exporter"/>
</dbReference>
<evidence type="ECO:0000313" key="12">
    <source>
        <dbReference type="EMBL" id="QUE50163.1"/>
    </source>
</evidence>
<feature type="transmembrane region" description="Helical" evidence="9">
    <location>
        <begin position="192"/>
        <end position="211"/>
    </location>
</feature>
<evidence type="ECO:0000259" key="11">
    <source>
        <dbReference type="PROSITE" id="PS50929"/>
    </source>
</evidence>
<evidence type="ECO:0000313" key="13">
    <source>
        <dbReference type="Proteomes" id="UP000676169"/>
    </source>
</evidence>
<dbReference type="SMART" id="SM00382">
    <property type="entry name" value="AAA"/>
    <property type="match status" value="1"/>
</dbReference>
<dbReference type="GO" id="GO:0005886">
    <property type="term" value="C:plasma membrane"/>
    <property type="evidence" value="ECO:0007669"/>
    <property type="project" value="UniProtKB-SubCell"/>
</dbReference>
<dbReference type="InterPro" id="IPR036640">
    <property type="entry name" value="ABC1_TM_sf"/>
</dbReference>
<name>A0A975G734_9BACT</name>
<dbReference type="Gene3D" id="1.20.1560.10">
    <property type="entry name" value="ABC transporter type 1, transmembrane domain"/>
    <property type="match status" value="1"/>
</dbReference>
<accession>A0A975G734</accession>
<keyword evidence="13" id="KW-1185">Reference proteome</keyword>
<feature type="transmembrane region" description="Helical" evidence="9">
    <location>
        <begin position="217"/>
        <end position="237"/>
    </location>
</feature>
<dbReference type="CDD" id="cd18552">
    <property type="entry name" value="ABC_6TM_MsbA_like"/>
    <property type="match status" value="1"/>
</dbReference>
<dbReference type="InterPro" id="IPR011527">
    <property type="entry name" value="ABC1_TM_dom"/>
</dbReference>
<evidence type="ECO:0000256" key="2">
    <source>
        <dbReference type="ARBA" id="ARBA00022448"/>
    </source>
</evidence>
<dbReference type="PANTHER" id="PTHR24221">
    <property type="entry name" value="ATP-BINDING CASSETTE SUB-FAMILY B"/>
    <property type="match status" value="1"/>
</dbReference>
<proteinExistence type="predicted"/>
<dbReference type="PROSITE" id="PS50929">
    <property type="entry name" value="ABC_TM1F"/>
    <property type="match status" value="1"/>
</dbReference>
<feature type="domain" description="ABC transporter" evidence="10">
    <location>
        <begin position="391"/>
        <end position="624"/>
    </location>
</feature>
<keyword evidence="6 12" id="KW-0067">ATP-binding</keyword>
<dbReference type="RefSeq" id="WP_211630255.1">
    <property type="nucleotide sequence ID" value="NZ_CP073100.1"/>
</dbReference>
<dbReference type="AlphaFoldDB" id="A0A975G734"/>
<dbReference type="GO" id="GO:0034040">
    <property type="term" value="F:ATPase-coupled lipid transmembrane transporter activity"/>
    <property type="evidence" value="ECO:0007669"/>
    <property type="project" value="TreeGrafter"/>
</dbReference>
<dbReference type="InterPro" id="IPR017871">
    <property type="entry name" value="ABC_transporter-like_CS"/>
</dbReference>
<dbReference type="Proteomes" id="UP000676169">
    <property type="component" value="Chromosome"/>
</dbReference>
<feature type="transmembrane region" description="Helical" evidence="9">
    <location>
        <begin position="300"/>
        <end position="320"/>
    </location>
</feature>
<feature type="transmembrane region" description="Helical" evidence="9">
    <location>
        <begin position="21"/>
        <end position="49"/>
    </location>
</feature>
<dbReference type="GO" id="GO:0005524">
    <property type="term" value="F:ATP binding"/>
    <property type="evidence" value="ECO:0007669"/>
    <property type="project" value="UniProtKB-KW"/>
</dbReference>
<keyword evidence="2" id="KW-0813">Transport</keyword>
<organism evidence="12 13">
    <name type="scientific">Luteolibacter ambystomatis</name>
    <dbReference type="NCBI Taxonomy" id="2824561"/>
    <lineage>
        <taxon>Bacteria</taxon>
        <taxon>Pseudomonadati</taxon>
        <taxon>Verrucomicrobiota</taxon>
        <taxon>Verrucomicrobiia</taxon>
        <taxon>Verrucomicrobiales</taxon>
        <taxon>Verrucomicrobiaceae</taxon>
        <taxon>Luteolibacter</taxon>
    </lineage>
</organism>